<protein>
    <submittedName>
        <fullName evidence="3">Stage III sporulation protein AG</fullName>
    </submittedName>
</protein>
<feature type="region of interest" description="Disordered" evidence="1">
    <location>
        <begin position="40"/>
        <end position="65"/>
    </location>
</feature>
<proteinExistence type="predicted"/>
<evidence type="ECO:0000313" key="3">
    <source>
        <dbReference type="EMBL" id="HIZ07000.1"/>
    </source>
</evidence>
<feature type="transmembrane region" description="Helical" evidence="2">
    <location>
        <begin position="20"/>
        <end position="37"/>
    </location>
</feature>
<reference evidence="3" key="1">
    <citation type="journal article" date="2021" name="PeerJ">
        <title>Extensive microbial diversity within the chicken gut microbiome revealed by metagenomics and culture.</title>
        <authorList>
            <person name="Gilroy R."/>
            <person name="Ravi A."/>
            <person name="Getino M."/>
            <person name="Pursley I."/>
            <person name="Horton D.L."/>
            <person name="Alikhan N.F."/>
            <person name="Baker D."/>
            <person name="Gharbi K."/>
            <person name="Hall N."/>
            <person name="Watson M."/>
            <person name="Adriaenssens E.M."/>
            <person name="Foster-Nyarko E."/>
            <person name="Jarju S."/>
            <person name="Secka A."/>
            <person name="Antonio M."/>
            <person name="Oren A."/>
            <person name="Chaudhuri R.R."/>
            <person name="La Ragione R."/>
            <person name="Hildebrand F."/>
            <person name="Pallen M.J."/>
        </authorList>
    </citation>
    <scope>NUCLEOTIDE SEQUENCE</scope>
    <source>
        <strain evidence="3">CHK192-9172</strain>
    </source>
</reference>
<dbReference type="AlphaFoldDB" id="A0A9D2IFD4"/>
<accession>A0A9D2IFD4</accession>
<dbReference type="EMBL" id="DXCH01000096">
    <property type="protein sequence ID" value="HIZ07000.1"/>
    <property type="molecule type" value="Genomic_DNA"/>
</dbReference>
<organism evidence="3 4">
    <name type="scientific">Candidatus Eubacterium avistercoris</name>
    <dbReference type="NCBI Taxonomy" id="2838567"/>
    <lineage>
        <taxon>Bacteria</taxon>
        <taxon>Bacillati</taxon>
        <taxon>Bacillota</taxon>
        <taxon>Clostridia</taxon>
        <taxon>Eubacteriales</taxon>
        <taxon>Eubacteriaceae</taxon>
        <taxon>Eubacterium</taxon>
    </lineage>
</organism>
<feature type="region of interest" description="Disordered" evidence="1">
    <location>
        <begin position="105"/>
        <end position="143"/>
    </location>
</feature>
<gene>
    <name evidence="3" type="ORF">IAA08_03575</name>
</gene>
<feature type="compositionally biased region" description="Low complexity" evidence="1">
    <location>
        <begin position="111"/>
        <end position="121"/>
    </location>
</feature>
<comment type="caution">
    <text evidence="3">The sequence shown here is derived from an EMBL/GenBank/DDBJ whole genome shotgun (WGS) entry which is preliminary data.</text>
</comment>
<keyword evidence="2" id="KW-0812">Transmembrane</keyword>
<evidence type="ECO:0000256" key="1">
    <source>
        <dbReference type="SAM" id="MobiDB-lite"/>
    </source>
</evidence>
<reference evidence="3" key="2">
    <citation type="submission" date="2021-04" db="EMBL/GenBank/DDBJ databases">
        <authorList>
            <person name="Gilroy R."/>
        </authorList>
    </citation>
    <scope>NUCLEOTIDE SEQUENCE</scope>
    <source>
        <strain evidence="3">CHK192-9172</strain>
    </source>
</reference>
<sequence>MDIRKFVKEKQWKKWKKDQWLILFLAGVLLLVIAIPVNSGRSGSDKERGSQTQTDGSMAADEKTQTSADDYAGALEEKLEELLSQMEGVGKVRVMITLKDTGESVVEKDTNTTGTSTSETDSGGGKRQITESSLEESTVYQDSAREGEPFIAKENMPEIEGVLVVAQGGGNTVTARNISESLEALFGIEAHKIKVVKMNMQEG</sequence>
<evidence type="ECO:0000313" key="4">
    <source>
        <dbReference type="Proteomes" id="UP000824024"/>
    </source>
</evidence>
<dbReference type="Proteomes" id="UP000824024">
    <property type="component" value="Unassembled WGS sequence"/>
</dbReference>
<name>A0A9D2IFD4_9FIRM</name>
<keyword evidence="2" id="KW-1133">Transmembrane helix</keyword>
<evidence type="ECO:0000256" key="2">
    <source>
        <dbReference type="SAM" id="Phobius"/>
    </source>
</evidence>
<feature type="compositionally biased region" description="Polar residues" evidence="1">
    <location>
        <begin position="130"/>
        <end position="141"/>
    </location>
</feature>
<keyword evidence="2" id="KW-0472">Membrane</keyword>